<dbReference type="SUPFAM" id="SSF54843">
    <property type="entry name" value="Ribosomal protein L22"/>
    <property type="match status" value="1"/>
</dbReference>
<dbReference type="GO" id="GO:0003735">
    <property type="term" value="F:structural constituent of ribosome"/>
    <property type="evidence" value="ECO:0007669"/>
    <property type="project" value="InterPro"/>
</dbReference>
<dbReference type="AlphaFoldDB" id="A0A397XTX7"/>
<dbReference type="PANTHER" id="PTHR11593">
    <property type="entry name" value="60S RIBOSOMAL PROTEIN L17"/>
    <property type="match status" value="1"/>
</dbReference>
<gene>
    <name evidence="1" type="ORF">BRARA_I01455</name>
</gene>
<evidence type="ECO:0000313" key="1">
    <source>
        <dbReference type="EMBL" id="RID44675.1"/>
    </source>
</evidence>
<sequence>MVKHSQEHNNQTKSCKARGSDLRVHFKEAIRKLPLLKAKRYLEDVIAHKQAITFTRFCRGVGRNALAKNMHSNGQERWPAKSAQFVLDSLKNAERNAEVIAYTINYICVHRINHLRQPTYPA</sequence>
<protein>
    <submittedName>
        <fullName evidence="1">Uncharacterized protein</fullName>
    </submittedName>
</protein>
<dbReference type="Proteomes" id="UP000264353">
    <property type="component" value="Chromosome A9"/>
</dbReference>
<evidence type="ECO:0000313" key="2">
    <source>
        <dbReference type="Proteomes" id="UP000264353"/>
    </source>
</evidence>
<dbReference type="EMBL" id="CM010636">
    <property type="protein sequence ID" value="RID44675.1"/>
    <property type="molecule type" value="Genomic_DNA"/>
</dbReference>
<proteinExistence type="predicted"/>
<dbReference type="Gene3D" id="3.90.470.10">
    <property type="entry name" value="Ribosomal protein L22/L17"/>
    <property type="match status" value="1"/>
</dbReference>
<dbReference type="InterPro" id="IPR036394">
    <property type="entry name" value="Ribosomal_uL22_sf"/>
</dbReference>
<dbReference type="GO" id="GO:0015934">
    <property type="term" value="C:large ribosomal subunit"/>
    <property type="evidence" value="ECO:0007669"/>
    <property type="project" value="InterPro"/>
</dbReference>
<dbReference type="PANTHER" id="PTHR11593:SF47">
    <property type="entry name" value="LARGE RIBOSOMAL SUBUNIT PROTEIN UL22Y"/>
    <property type="match status" value="1"/>
</dbReference>
<dbReference type="NCBIfam" id="TIGR01038">
    <property type="entry name" value="uL22_arch_euk"/>
    <property type="match status" value="1"/>
</dbReference>
<dbReference type="GO" id="GO:0006412">
    <property type="term" value="P:translation"/>
    <property type="evidence" value="ECO:0007669"/>
    <property type="project" value="InterPro"/>
</dbReference>
<accession>A0A397XTX7</accession>
<organism evidence="1 2">
    <name type="scientific">Brassica campestris</name>
    <name type="common">Field mustard</name>
    <dbReference type="NCBI Taxonomy" id="3711"/>
    <lineage>
        <taxon>Eukaryota</taxon>
        <taxon>Viridiplantae</taxon>
        <taxon>Streptophyta</taxon>
        <taxon>Embryophyta</taxon>
        <taxon>Tracheophyta</taxon>
        <taxon>Spermatophyta</taxon>
        <taxon>Magnoliopsida</taxon>
        <taxon>eudicotyledons</taxon>
        <taxon>Gunneridae</taxon>
        <taxon>Pentapetalae</taxon>
        <taxon>rosids</taxon>
        <taxon>malvids</taxon>
        <taxon>Brassicales</taxon>
        <taxon>Brassicaceae</taxon>
        <taxon>Brassiceae</taxon>
        <taxon>Brassica</taxon>
    </lineage>
</organism>
<name>A0A397XTX7_BRACM</name>
<dbReference type="InterPro" id="IPR005721">
    <property type="entry name" value="Ribosomal_uL22_euk/arc"/>
</dbReference>
<reference evidence="1 2" key="1">
    <citation type="submission" date="2018-06" db="EMBL/GenBank/DDBJ databases">
        <title>WGS assembly of Brassica rapa FPsc.</title>
        <authorList>
            <person name="Bowman J."/>
            <person name="Kohchi T."/>
            <person name="Yamato K."/>
            <person name="Jenkins J."/>
            <person name="Shu S."/>
            <person name="Ishizaki K."/>
            <person name="Yamaoka S."/>
            <person name="Nishihama R."/>
            <person name="Nakamura Y."/>
            <person name="Berger F."/>
            <person name="Adam C."/>
            <person name="Aki S."/>
            <person name="Althoff F."/>
            <person name="Araki T."/>
            <person name="Arteaga-Vazquez M."/>
            <person name="Balasubrmanian S."/>
            <person name="Bauer D."/>
            <person name="Boehm C."/>
            <person name="Briginshaw L."/>
            <person name="Caballero-Perez J."/>
            <person name="Catarino B."/>
            <person name="Chen F."/>
            <person name="Chiyoda S."/>
            <person name="Chovatia M."/>
            <person name="Davies K."/>
            <person name="Delmans M."/>
            <person name="Demura T."/>
            <person name="Dierschke T."/>
            <person name="Dolan L."/>
            <person name="Dorantes-Acosta A."/>
            <person name="Eklund D."/>
            <person name="Florent S."/>
            <person name="Flores-Sandoval E."/>
            <person name="Fujiyama A."/>
            <person name="Fukuzawa H."/>
            <person name="Galik B."/>
            <person name="Grimanelli D."/>
            <person name="Grimwood J."/>
            <person name="Grossniklaus U."/>
            <person name="Hamada T."/>
            <person name="Haseloff J."/>
            <person name="Hetherington A."/>
            <person name="Higo A."/>
            <person name="Hirakawa Y."/>
            <person name="Hundley H."/>
            <person name="Ikeda Y."/>
            <person name="Inoue K."/>
            <person name="Inoue S."/>
            <person name="Ishida S."/>
            <person name="Jia Q."/>
            <person name="Kakita M."/>
            <person name="Kanazawa T."/>
            <person name="Kawai Y."/>
            <person name="Kawashima T."/>
            <person name="Kennedy M."/>
            <person name="Kinose K."/>
            <person name="Kinoshita T."/>
            <person name="Kohara Y."/>
            <person name="Koide E."/>
            <person name="Komatsu K."/>
            <person name="Kopischke S."/>
            <person name="Kubo M."/>
            <person name="Kyozuka J."/>
            <person name="Lagercrantz U."/>
            <person name="Lin S."/>
            <person name="Lindquist E."/>
            <person name="Lipzen A."/>
            <person name="Lu C."/>
            <person name="Luna E."/>
            <person name="Martienssen R."/>
            <person name="Minamino N."/>
            <person name="Mizutani M."/>
            <person name="Mizutani M."/>
            <person name="Mochizuki N."/>
            <person name="Monte I."/>
            <person name="Mosher R."/>
            <person name="Nagasaki H."/>
            <person name="Nakagami H."/>
            <person name="Naramoto S."/>
            <person name="Nishitani K."/>
            <person name="Ohtani M."/>
            <person name="Okamoto T."/>
            <person name="Okumura M."/>
            <person name="Phillips J."/>
            <person name="Pollak B."/>
            <person name="Reinders A."/>
            <person name="Roevekamp M."/>
            <person name="Sano R."/>
            <person name="Sawa S."/>
            <person name="Schmid M."/>
            <person name="Shirakawa M."/>
            <person name="Solano R."/>
            <person name="Spunde A."/>
            <person name="Suetsugu N."/>
            <person name="Sugano S."/>
            <person name="Sugiyama A."/>
            <person name="Sun R."/>
            <person name="Suzuki Y."/>
            <person name="Takenaka M."/>
            <person name="Takezawa D."/>
            <person name="Tomogane H."/>
            <person name="Tsuzuki M."/>
            <person name="Ueda T."/>
            <person name="Umeda M."/>
            <person name="Ward J."/>
            <person name="Watanabe Y."/>
            <person name="Yazaki K."/>
            <person name="Yokoyama R."/>
            <person name="Yoshitake Y."/>
            <person name="Yotsui I."/>
            <person name="Zachgo S."/>
            <person name="Schmutz J."/>
        </authorList>
    </citation>
    <scope>NUCLEOTIDE SEQUENCE [LARGE SCALE GENOMIC DNA]</scope>
    <source>
        <strain evidence="2">cv. B-3</strain>
    </source>
</reference>